<reference evidence="1" key="1">
    <citation type="submission" date="2021-06" db="EMBL/GenBank/DDBJ databases">
        <authorList>
            <person name="Kallberg Y."/>
            <person name="Tangrot J."/>
            <person name="Rosling A."/>
        </authorList>
    </citation>
    <scope>NUCLEOTIDE SEQUENCE</scope>
    <source>
        <strain evidence="1">MA461A</strain>
    </source>
</reference>
<feature type="non-terminal residue" evidence="1">
    <location>
        <position position="78"/>
    </location>
</feature>
<proteinExistence type="predicted"/>
<evidence type="ECO:0000313" key="1">
    <source>
        <dbReference type="EMBL" id="CAG8849310.1"/>
    </source>
</evidence>
<dbReference type="Proteomes" id="UP000789920">
    <property type="component" value="Unassembled WGS sequence"/>
</dbReference>
<name>A0ACA9SVY1_9GLOM</name>
<feature type="non-terminal residue" evidence="1">
    <location>
        <position position="1"/>
    </location>
</feature>
<organism evidence="1 2">
    <name type="scientific">Racocetra persica</name>
    <dbReference type="NCBI Taxonomy" id="160502"/>
    <lineage>
        <taxon>Eukaryota</taxon>
        <taxon>Fungi</taxon>
        <taxon>Fungi incertae sedis</taxon>
        <taxon>Mucoromycota</taxon>
        <taxon>Glomeromycotina</taxon>
        <taxon>Glomeromycetes</taxon>
        <taxon>Diversisporales</taxon>
        <taxon>Gigasporaceae</taxon>
        <taxon>Racocetra</taxon>
    </lineage>
</organism>
<comment type="caution">
    <text evidence="1">The sequence shown here is derived from an EMBL/GenBank/DDBJ whole genome shotgun (WGS) entry which is preliminary data.</text>
</comment>
<protein>
    <submittedName>
        <fullName evidence="1">31808_t:CDS:1</fullName>
    </submittedName>
</protein>
<accession>A0ACA9SVY1</accession>
<gene>
    <name evidence="1" type="ORF">RPERSI_LOCUS35533</name>
</gene>
<sequence>MNLTSVLCDSIFYNTHPELSSLHQQIEEFQITYQSNIEVIISYNPIVENVYNQEELDESILLDESNLNESSLNNEQIN</sequence>
<evidence type="ECO:0000313" key="2">
    <source>
        <dbReference type="Proteomes" id="UP000789920"/>
    </source>
</evidence>
<dbReference type="EMBL" id="CAJVQC010164813">
    <property type="protein sequence ID" value="CAG8849310.1"/>
    <property type="molecule type" value="Genomic_DNA"/>
</dbReference>
<keyword evidence="2" id="KW-1185">Reference proteome</keyword>